<gene>
    <name evidence="3" type="ORF">J056_002294</name>
</gene>
<dbReference type="HOGENOM" id="CLU_505480_0_0_1"/>
<dbReference type="AlphaFoldDB" id="R9AVS9"/>
<keyword evidence="2" id="KW-1133">Transmembrane helix</keyword>
<feature type="transmembrane region" description="Helical" evidence="2">
    <location>
        <begin position="240"/>
        <end position="258"/>
    </location>
</feature>
<feature type="transmembrane region" description="Helical" evidence="2">
    <location>
        <begin position="103"/>
        <end position="124"/>
    </location>
</feature>
<evidence type="ECO:0000313" key="3">
    <source>
        <dbReference type="EMBL" id="EOR04216.1"/>
    </source>
</evidence>
<dbReference type="Proteomes" id="UP000014064">
    <property type="component" value="Unassembled WGS sequence"/>
</dbReference>
<feature type="compositionally biased region" description="Low complexity" evidence="1">
    <location>
        <begin position="521"/>
        <end position="531"/>
    </location>
</feature>
<keyword evidence="4" id="KW-1185">Reference proteome</keyword>
<feature type="compositionally biased region" description="Basic and acidic residues" evidence="1">
    <location>
        <begin position="369"/>
        <end position="380"/>
    </location>
</feature>
<feature type="region of interest" description="Disordered" evidence="1">
    <location>
        <begin position="447"/>
        <end position="489"/>
    </location>
</feature>
<evidence type="ECO:0000256" key="2">
    <source>
        <dbReference type="SAM" id="Phobius"/>
    </source>
</evidence>
<dbReference type="KEGG" id="wic:J056_002294"/>
<feature type="transmembrane region" description="Helical" evidence="2">
    <location>
        <begin position="145"/>
        <end position="168"/>
    </location>
</feature>
<reference evidence="4" key="1">
    <citation type="journal article" date="2013" name="BMC Genomics">
        <title>Genome and transcriptome sequencing of the halophilic fungus Wallemia ichthyophaga: haloadaptations present and absent.</title>
        <authorList>
            <person name="Zajc J."/>
            <person name="Liu Y."/>
            <person name="Dai W."/>
            <person name="Yang Z."/>
            <person name="Hu J."/>
            <person name="Gostincar C."/>
            <person name="Gunde-Cimerman N."/>
        </authorList>
    </citation>
    <scope>NUCLEOTIDE SEQUENCE [LARGE SCALE GENOMIC DNA]</scope>
    <source>
        <strain evidence="4">EXF-994 / CBS 113033</strain>
    </source>
</reference>
<feature type="transmembrane region" description="Helical" evidence="2">
    <location>
        <begin position="193"/>
        <end position="219"/>
    </location>
</feature>
<feature type="transmembrane region" description="Helical" evidence="2">
    <location>
        <begin position="63"/>
        <end position="83"/>
    </location>
</feature>
<feature type="compositionally biased region" description="Polar residues" evidence="1">
    <location>
        <begin position="462"/>
        <end position="471"/>
    </location>
</feature>
<protein>
    <submittedName>
        <fullName evidence="3">Uncharacterized protein</fullName>
    </submittedName>
</protein>
<dbReference type="GeneID" id="20375246"/>
<evidence type="ECO:0000256" key="1">
    <source>
        <dbReference type="SAM" id="MobiDB-lite"/>
    </source>
</evidence>
<feature type="transmembrane region" description="Helical" evidence="2">
    <location>
        <begin position="29"/>
        <end position="51"/>
    </location>
</feature>
<name>R9AVS9_WALI9</name>
<feature type="compositionally biased region" description="Low complexity" evidence="1">
    <location>
        <begin position="472"/>
        <end position="484"/>
    </location>
</feature>
<accession>R9AVS9</accession>
<keyword evidence="2" id="KW-0472">Membrane</keyword>
<dbReference type="OrthoDB" id="3046318at2759"/>
<evidence type="ECO:0000313" key="4">
    <source>
        <dbReference type="Proteomes" id="UP000014064"/>
    </source>
</evidence>
<keyword evidence="2" id="KW-0812">Transmembrane</keyword>
<feature type="region of interest" description="Disordered" evidence="1">
    <location>
        <begin position="506"/>
        <end position="539"/>
    </location>
</feature>
<sequence length="539" mass="59865">MDKLEGLPEDVATHLILQHLPDVPPLRQVVAFAVLHMLAIPLHVLLALTIILSTCIHRHSSSWVFFLSMAASSVCYTLLIFAGEPLNKHPSDGLRIASACLSIAAPLMQGGTLLALTMKIWAVLAEVLAAEPVKVLARLLTWDPLLLSFPWLIVLPVLAYSCAVARAAPVYAQRYYFYCTIYPSHNSIHESSMLIVVVLLALCVLFAVWALALFFSLGRSARRQLKIQTQLQRHAVNGDILLRVALYLVWIIMTLVVACVEYRTKTIHKSLAILTATDSLSSFVIFATQREMLSVWGLDGLSRFFGRCSHSHAQSHSHSSTLSSRSLDESSSSWLSNSRGRSQHSLSLSQSLSRSYSHSQSHPQLDTEGVNRLDSSDRRQFSKLSSIEDVDGSTIVNSQRGAQDSDGNEVKGREFGQAVSVVHKCTPEQPEHQKFPTLSNIDQAQSQTHNHTPNQTHTFTHSQPQYTHNRQNSSNTTYNSHYSHVPPRKPVPSFASYELPAVALTSPSGSIYGRRSERQWSNNQSHNSHNSHNSHSHPL</sequence>
<dbReference type="EMBL" id="KE007225">
    <property type="protein sequence ID" value="EOR04216.1"/>
    <property type="molecule type" value="Genomic_DNA"/>
</dbReference>
<dbReference type="eggNOG" id="ENOG502ST3A">
    <property type="taxonomic scope" value="Eukaryota"/>
</dbReference>
<organism evidence="3 4">
    <name type="scientific">Wallemia ichthyophaga (strain EXF-994 / CBS 113033)</name>
    <dbReference type="NCBI Taxonomy" id="1299270"/>
    <lineage>
        <taxon>Eukaryota</taxon>
        <taxon>Fungi</taxon>
        <taxon>Dikarya</taxon>
        <taxon>Basidiomycota</taxon>
        <taxon>Wallemiomycotina</taxon>
        <taxon>Wallemiomycetes</taxon>
        <taxon>Wallemiales</taxon>
        <taxon>Wallemiaceae</taxon>
        <taxon>Wallemia</taxon>
    </lineage>
</organism>
<feature type="region of interest" description="Disordered" evidence="1">
    <location>
        <begin position="347"/>
        <end position="386"/>
    </location>
</feature>
<feature type="compositionally biased region" description="Low complexity" evidence="1">
    <location>
        <begin position="347"/>
        <end position="362"/>
    </location>
</feature>
<dbReference type="RefSeq" id="XP_009266433.1">
    <property type="nucleotide sequence ID" value="XM_009268158.1"/>
</dbReference>
<dbReference type="STRING" id="1299270.R9AVS9"/>
<feature type="compositionally biased region" description="Low complexity" evidence="1">
    <location>
        <begin position="447"/>
        <end position="461"/>
    </location>
</feature>
<proteinExistence type="predicted"/>